<feature type="region of interest" description="Disordered" evidence="1">
    <location>
        <begin position="185"/>
        <end position="214"/>
    </location>
</feature>
<feature type="compositionally biased region" description="Basic and acidic residues" evidence="1">
    <location>
        <begin position="61"/>
        <end position="74"/>
    </location>
</feature>
<reference evidence="3 4" key="1">
    <citation type="submission" date="2024-04" db="EMBL/GenBank/DDBJ databases">
        <title>Phyllosticta paracitricarpa is synonymous to the EU quarantine fungus P. citricarpa based on phylogenomic analyses.</title>
        <authorList>
            <consortium name="Lawrence Berkeley National Laboratory"/>
            <person name="Van Ingen-Buijs V.A."/>
            <person name="Van Westerhoven A.C."/>
            <person name="Haridas S."/>
            <person name="Skiadas P."/>
            <person name="Martin F."/>
            <person name="Groenewald J.Z."/>
            <person name="Crous P.W."/>
            <person name="Seidl M.F."/>
        </authorList>
    </citation>
    <scope>NUCLEOTIDE SEQUENCE [LARGE SCALE GENOMIC DNA]</scope>
    <source>
        <strain evidence="3 4">CBS 123371</strain>
    </source>
</reference>
<feature type="chain" id="PRO_5047403507" evidence="2">
    <location>
        <begin position="20"/>
        <end position="334"/>
    </location>
</feature>
<keyword evidence="4" id="KW-1185">Reference proteome</keyword>
<keyword evidence="2" id="KW-0732">Signal</keyword>
<dbReference type="SUPFAM" id="SSF51445">
    <property type="entry name" value="(Trans)glycosidases"/>
    <property type="match status" value="1"/>
</dbReference>
<sequence length="334" mass="35439">MSSLRSIFSLGIFINTALSTFHYPQEIHPGHGGPTPLRSLEPPFPNPDLDQPSHSLAPPQKDSDRQRPLNDRPPRKATAVIYPADSPALSSPEHENESHSSSLLSLCQDSPHSTIIFGTITSFSQSNGFPVADLSAAGCTRTRSSHDTLAPGLAACPDLGDEVRRCQELGKKVVLRIGKGGGGDVSSKGVVEGPTDASTSSLSTEAKNELNNGSGEYQESGFALRFKDAPGARRAALMLWKLFGQGDTHGPVGADSMQPLGDGVSVDGFDLGMFAVACSSGKLSHRVFESGCSHTHGPGSLDLRAGEHHLLRSSYSFRPCSQPCTFRPSDKTLH</sequence>
<evidence type="ECO:0000313" key="3">
    <source>
        <dbReference type="EMBL" id="KAK7520619.1"/>
    </source>
</evidence>
<evidence type="ECO:0000256" key="1">
    <source>
        <dbReference type="SAM" id="MobiDB-lite"/>
    </source>
</evidence>
<dbReference type="InterPro" id="IPR017853">
    <property type="entry name" value="GH"/>
</dbReference>
<evidence type="ECO:0000256" key="2">
    <source>
        <dbReference type="SAM" id="SignalP"/>
    </source>
</evidence>
<dbReference type="Gene3D" id="3.20.20.80">
    <property type="entry name" value="Glycosidases"/>
    <property type="match status" value="1"/>
</dbReference>
<gene>
    <name evidence="3" type="ORF">IWZ03DRAFT_142794</name>
</gene>
<feature type="region of interest" description="Disordered" evidence="1">
    <location>
        <begin position="25"/>
        <end position="76"/>
    </location>
</feature>
<evidence type="ECO:0000313" key="4">
    <source>
        <dbReference type="Proteomes" id="UP001363622"/>
    </source>
</evidence>
<name>A0ABR1KSW6_9PEZI</name>
<proteinExistence type="predicted"/>
<organism evidence="3 4">
    <name type="scientific">Phyllosticta citriasiana</name>
    <dbReference type="NCBI Taxonomy" id="595635"/>
    <lineage>
        <taxon>Eukaryota</taxon>
        <taxon>Fungi</taxon>
        <taxon>Dikarya</taxon>
        <taxon>Ascomycota</taxon>
        <taxon>Pezizomycotina</taxon>
        <taxon>Dothideomycetes</taxon>
        <taxon>Dothideomycetes incertae sedis</taxon>
        <taxon>Botryosphaeriales</taxon>
        <taxon>Phyllostictaceae</taxon>
        <taxon>Phyllosticta</taxon>
    </lineage>
</organism>
<dbReference type="Proteomes" id="UP001363622">
    <property type="component" value="Unassembled WGS sequence"/>
</dbReference>
<comment type="caution">
    <text evidence="3">The sequence shown here is derived from an EMBL/GenBank/DDBJ whole genome shotgun (WGS) entry which is preliminary data.</text>
</comment>
<feature type="region of interest" description="Disordered" evidence="1">
    <location>
        <begin position="86"/>
        <end position="105"/>
    </location>
</feature>
<feature type="compositionally biased region" description="Polar residues" evidence="1">
    <location>
        <begin position="196"/>
        <end position="214"/>
    </location>
</feature>
<accession>A0ABR1KSW6</accession>
<dbReference type="EMBL" id="JBBPHU010000003">
    <property type="protein sequence ID" value="KAK7520619.1"/>
    <property type="molecule type" value="Genomic_DNA"/>
</dbReference>
<protein>
    <submittedName>
        <fullName evidence="3">Uncharacterized protein</fullName>
    </submittedName>
</protein>
<feature type="signal peptide" evidence="2">
    <location>
        <begin position="1"/>
        <end position="19"/>
    </location>
</feature>